<feature type="compositionally biased region" description="Basic and acidic residues" evidence="1">
    <location>
        <begin position="58"/>
        <end position="70"/>
    </location>
</feature>
<evidence type="ECO:0000259" key="3">
    <source>
        <dbReference type="Pfam" id="PF13845"/>
    </source>
</evidence>
<keyword evidence="2" id="KW-0812">Transmembrane</keyword>
<dbReference type="Pfam" id="PF13845">
    <property type="entry name" value="Septum_form"/>
    <property type="match status" value="1"/>
</dbReference>
<feature type="domain" description="Septum formation-related" evidence="3">
    <location>
        <begin position="433"/>
        <end position="525"/>
    </location>
</feature>
<evidence type="ECO:0000313" key="5">
    <source>
        <dbReference type="Proteomes" id="UP000675409"/>
    </source>
</evidence>
<keyword evidence="5" id="KW-1185">Reference proteome</keyword>
<feature type="compositionally biased region" description="Low complexity" evidence="1">
    <location>
        <begin position="137"/>
        <end position="151"/>
    </location>
</feature>
<keyword evidence="2" id="KW-0472">Membrane</keyword>
<dbReference type="RefSeq" id="WP_201848191.1">
    <property type="nucleotide sequence ID" value="NZ_JABBYC010000025.1"/>
</dbReference>
<feature type="region of interest" description="Disordered" evidence="1">
    <location>
        <begin position="1"/>
        <end position="338"/>
    </location>
</feature>
<feature type="compositionally biased region" description="Acidic residues" evidence="1">
    <location>
        <begin position="125"/>
        <end position="136"/>
    </location>
</feature>
<feature type="transmembrane region" description="Helical" evidence="2">
    <location>
        <begin position="385"/>
        <end position="406"/>
    </location>
</feature>
<dbReference type="EMBL" id="JABBYC010000025">
    <property type="protein sequence ID" value="MBL0887288.1"/>
    <property type="molecule type" value="Genomic_DNA"/>
</dbReference>
<feature type="compositionally biased region" description="Low complexity" evidence="1">
    <location>
        <begin position="166"/>
        <end position="182"/>
    </location>
</feature>
<keyword evidence="2" id="KW-1133">Transmembrane helix</keyword>
<feature type="compositionally biased region" description="Pro residues" evidence="1">
    <location>
        <begin position="305"/>
        <end position="320"/>
    </location>
</feature>
<evidence type="ECO:0000256" key="2">
    <source>
        <dbReference type="SAM" id="Phobius"/>
    </source>
</evidence>
<dbReference type="InterPro" id="IPR026004">
    <property type="entry name" value="Septum_form"/>
</dbReference>
<sequence length="542" mass="55662">MTSPDQPEVNEEVNAPDDAAPVSAESGGSDTDHVDRDDAEASADRSDGETDSAPETPDQQHARTAEESEVKPAAAAETDEHTPETVAPVKADQTGPDTPRPDHESENPAENADATAADQTGADQGDADQGDADEPPVGEAPAGDVADAPGGSTALTDQRDQDDAGPVDASPVDASPVDPVAVGNVSTDPVAVGESADETDTAQRVDRYLDNGAPTQDPGTEDPATEDPGTGDQDAADQDAGDSQAGSPSTDDPSVEDPSVEDLALLAIASAHATQTAPRTFSPPSDAAPPPAETEDEPAFASPSGPAPTAGPVPPVPAPPAEHTTPRPELPPAGTDVRQPHDAFTQVAQFPRAGDRSQDYAPGTAYAGWSPEDVAAARRRRRRSLTLAGAAVAGIAAVAVIAGVIGHASTQRGWEPVAADIAQARDVNSVQLVLGSCIDRIPLDGAVNTVRAVPCDSPHEAQVVGRTDFSEDAVWPGDDDAERKVAQVCGGKQLSAEVRSSDRAKRLRYVVWTPSESSWDDGDRIGLCIATSNTALTETLLD</sequence>
<evidence type="ECO:0000313" key="4">
    <source>
        <dbReference type="EMBL" id="MBL0887288.1"/>
    </source>
</evidence>
<comment type="caution">
    <text evidence="4">The sequence shown here is derived from an EMBL/GenBank/DDBJ whole genome shotgun (WGS) entry which is preliminary data.</text>
</comment>
<dbReference type="Proteomes" id="UP000675409">
    <property type="component" value="Unassembled WGS sequence"/>
</dbReference>
<reference evidence="4 5" key="1">
    <citation type="journal article" date="2021" name="Arch. Microbiol.">
        <title>Myceligenerans indicum sp. nov., an actinobacterium isolated from mangrove sediment of Sundarbans, India.</title>
        <authorList>
            <person name="Asha K."/>
            <person name="Bhadury P."/>
        </authorList>
    </citation>
    <scope>NUCLEOTIDE SEQUENCE [LARGE SCALE GENOMIC DNA]</scope>
    <source>
        <strain evidence="4 5">I2</strain>
    </source>
</reference>
<organism evidence="4 5">
    <name type="scientific">Myceligenerans indicum</name>
    <dbReference type="NCBI Taxonomy" id="2593663"/>
    <lineage>
        <taxon>Bacteria</taxon>
        <taxon>Bacillati</taxon>
        <taxon>Actinomycetota</taxon>
        <taxon>Actinomycetes</taxon>
        <taxon>Micrococcales</taxon>
        <taxon>Promicromonosporaceae</taxon>
        <taxon>Myceligenerans</taxon>
    </lineage>
</organism>
<accession>A0ABS1LM93</accession>
<name>A0ABS1LM93_9MICO</name>
<feature type="compositionally biased region" description="Low complexity" evidence="1">
    <location>
        <begin position="112"/>
        <end position="124"/>
    </location>
</feature>
<gene>
    <name evidence="4" type="ORF">HGK34_13555</name>
</gene>
<protein>
    <recommendedName>
        <fullName evidence="3">Septum formation-related domain-containing protein</fullName>
    </recommendedName>
</protein>
<proteinExistence type="predicted"/>
<evidence type="ECO:0000256" key="1">
    <source>
        <dbReference type="SAM" id="MobiDB-lite"/>
    </source>
</evidence>